<name>A0ABS5VX23_9BACT</name>
<proteinExistence type="predicted"/>
<keyword evidence="1" id="KW-0472">Membrane</keyword>
<dbReference type="EMBL" id="JAHESD010000068">
    <property type="protein sequence ID" value="MBT1705791.1"/>
    <property type="molecule type" value="Genomic_DNA"/>
</dbReference>
<evidence type="ECO:0000313" key="3">
    <source>
        <dbReference type="Proteomes" id="UP000772618"/>
    </source>
</evidence>
<sequence>MNKNGILLAAVGGAAIGAAIAYFLYSDQGKEFVSSAGESLKDLTDKATEYAKKNIPGIKNINEVQTS</sequence>
<protein>
    <submittedName>
        <fullName evidence="2">YtxH domain-containing protein</fullName>
    </submittedName>
</protein>
<keyword evidence="3" id="KW-1185">Reference proteome</keyword>
<reference evidence="2 3" key="1">
    <citation type="submission" date="2021-05" db="EMBL/GenBank/DDBJ databases">
        <title>A Polyphasic approach of four new species of the genus Ohtaekwangia: Ohtaekwangia histidinii sp. nov., Ohtaekwangia cretensis sp. nov., Ohtaekwangia indiensis sp. nov., Ohtaekwangia reichenbachii sp. nov. from diverse environment.</title>
        <authorList>
            <person name="Octaviana S."/>
        </authorList>
    </citation>
    <scope>NUCLEOTIDE SEQUENCE [LARGE SCALE GENOMIC DNA]</scope>
    <source>
        <strain evidence="2 3">PWU20</strain>
    </source>
</reference>
<dbReference type="RefSeq" id="WP_254155937.1">
    <property type="nucleotide sequence ID" value="NZ_JAHESD010000068.1"/>
</dbReference>
<evidence type="ECO:0000256" key="1">
    <source>
        <dbReference type="SAM" id="Phobius"/>
    </source>
</evidence>
<gene>
    <name evidence="2" type="ORF">KK060_21045</name>
</gene>
<accession>A0ABS5VX23</accession>
<dbReference type="Proteomes" id="UP000772618">
    <property type="component" value="Unassembled WGS sequence"/>
</dbReference>
<keyword evidence="1" id="KW-0812">Transmembrane</keyword>
<organism evidence="2 3">
    <name type="scientific">Chryseosolibacter indicus</name>
    <dbReference type="NCBI Taxonomy" id="2782351"/>
    <lineage>
        <taxon>Bacteria</taxon>
        <taxon>Pseudomonadati</taxon>
        <taxon>Bacteroidota</taxon>
        <taxon>Cytophagia</taxon>
        <taxon>Cytophagales</taxon>
        <taxon>Chryseotaleaceae</taxon>
        <taxon>Chryseosolibacter</taxon>
    </lineage>
</organism>
<keyword evidence="1" id="KW-1133">Transmembrane helix</keyword>
<feature type="transmembrane region" description="Helical" evidence="1">
    <location>
        <begin position="6"/>
        <end position="25"/>
    </location>
</feature>
<comment type="caution">
    <text evidence="2">The sequence shown here is derived from an EMBL/GenBank/DDBJ whole genome shotgun (WGS) entry which is preliminary data.</text>
</comment>
<evidence type="ECO:0000313" key="2">
    <source>
        <dbReference type="EMBL" id="MBT1705791.1"/>
    </source>
</evidence>